<sequence length="1650" mass="181566">MRVASKILIWLLGIFTVLFILLWSVLKVPAVQNFLIKKATGYVSNKTHTRVELAYIDLEFPKSILLQGIFLEDTKHDTLVSIGEIEVNLNMLALLSNTVSIETLGIDNFYVRLKRTNPDTTFNFQFLADAFTSDDTKEVVVDTVKGTPWTIKANSIALTHGRFEMLDETSGMLMNVSAGEIEAELNKLDITASYVDLGDIKLSEVHGNMRNTKPAAPDTDTSSGGWNGIHASLLTIEHSSFKYTDDITAMRIDVNIGELELKPSTIDLTKQLIASDGLSIGQSRALIQLKKSSDTSAQHSDDPESAEWNVQVSSLNLKQNDFKMDFLNEPEIPAGIDWNHLALTGINTSAKDISYNGPLVKATIESLSAQDNSGFGVRSLKTVAYMDATSASLTDLSLVTNHSYLGQDIKVTFNSLSEIMSSLSVDCSMMNNQVAVRDLLLLVPSLDTVEIIHKNKDRRAAFNLIAKGNLNRLDIQQFYFKTLNTSIDTKGRLNFITDPDKLFIDLNIKRIQTGGADLTALLPDSTLPASIQIPSEVFATGNYTGTLSDFHSTIDMSSSIGSVFIDADIKNLQKEIPVYTLALQTHSFDLGQLMNQSNLGKLNGAVDVTGRGFDTSSIKATIHSDIESFGLNDYVYHNIQLDGSIDKKLIEATGTVDDQNLNLLLTAKANLDKQQEFYDAQINLKGADFKGLGITTESINLSANTDIHLIGDPTQNINGHVSTRNILVIQNGKRYKEDSLILVSINEPGKSNMKLNSSMVAASFDGNIDVFSVSDAITNHLNRYFLLTETKFKQTKPQNFVFEIKLNDSPLLREVLLPSLQNYKPLSISGSFNSEEAKMAVSASIPLATYSGITVNEFVFDIDSDADKLTYNTGWSYLKTGGITLQQTTADGLLRNDTASINVTIKDVEERNKIKLNSIVTHASKDHYRFSIVKDGLMLQEDKWAVTENNYIEIASNYIFADHFNLSHEKQFIKLQSAAEGNDMNLQFSAFDLHTLSQIVEDTDTLLVQGILNGEVNLKNIHQNPAFTSKLDIQNLAYKDSRVGNLKITADNLTADRYTANIELTDSLNRATIGGYYLSSDENSALHFNADIKSIQLHSLEAFSGGQISGSTGLVRGNIAITGPVKEPRFNGDIQFIEASTKVAYINQRIFMKKETITVSSEKVTFKSFNILDSLNNEAIINGTVGIEKFDNATFNLTVTTNDFMILNTTAVNNKLYYGRVFLDSKISIRGDQNLPVINATIDIEKGSHFTFAIPDSKISVDRGDGIVIFTTDSSSLDPIMLRQNEEVIAEKITGLDLSAKIHIDRNSTLKILVDPISGDSLSVRGDADLNFKMDASGQTNLTGTYVVNDGNYKASLENLIVRKFNISRGSKIIWTGDPLDALIDIKATYTTKTAPDGLLVNSAVIDSSAMRKPLPFIVVMSMQGELLKPTISFQLDMPDNAKGALGGEVYSKITNINANESEVNKQVFALLVLNRFITPEAGGGGSGASDFARRSVSRMMSNELNKLSAKYVEGLQIDVDVQSYNQVNNGQQRGNTQVEVGVTKTLFDERLSVQIGGNVPIEGQDASSNSSTAKNITGDVTVEYKLTKNGRYKVKAFRKNEYDGISNGTIVETGAGIMYIRNFTHFKELFISKKKRKELTQQKTPISTH</sequence>
<dbReference type="EMBL" id="CP000383">
    <property type="protein sequence ID" value="ABG58497.1"/>
    <property type="molecule type" value="Genomic_DNA"/>
</dbReference>
<dbReference type="GO" id="GO:0009306">
    <property type="term" value="P:protein secretion"/>
    <property type="evidence" value="ECO:0007669"/>
    <property type="project" value="InterPro"/>
</dbReference>
<keyword evidence="2 5" id="KW-0812">Transmembrane</keyword>
<evidence type="ECO:0000313" key="8">
    <source>
        <dbReference type="Proteomes" id="UP000001822"/>
    </source>
</evidence>
<dbReference type="PANTHER" id="PTHR36985">
    <property type="entry name" value="TRANSLOCATION AND ASSEMBLY MODULE SUBUNIT TAMB"/>
    <property type="match status" value="1"/>
</dbReference>
<keyword evidence="4 5" id="KW-0472">Membrane</keyword>
<keyword evidence="8" id="KW-1185">Reference proteome</keyword>
<protein>
    <recommendedName>
        <fullName evidence="6">Translocation and assembly module TamB C-terminal domain-containing protein</fullName>
    </recommendedName>
</protein>
<evidence type="ECO:0000256" key="4">
    <source>
        <dbReference type="ARBA" id="ARBA00023136"/>
    </source>
</evidence>
<proteinExistence type="predicted"/>
<dbReference type="Proteomes" id="UP000001822">
    <property type="component" value="Chromosome"/>
</dbReference>
<evidence type="ECO:0000256" key="2">
    <source>
        <dbReference type="ARBA" id="ARBA00022692"/>
    </source>
</evidence>
<evidence type="ECO:0000256" key="3">
    <source>
        <dbReference type="ARBA" id="ARBA00022989"/>
    </source>
</evidence>
<evidence type="ECO:0000256" key="1">
    <source>
        <dbReference type="ARBA" id="ARBA00004167"/>
    </source>
</evidence>
<feature type="domain" description="Translocation and assembly module TamB C-terminal" evidence="6">
    <location>
        <begin position="1170"/>
        <end position="1624"/>
    </location>
</feature>
<organism evidence="7 8">
    <name type="scientific">Cytophaga hutchinsonii (strain ATCC 33406 / DSM 1761 / CIP 103989 / NBRC 15051 / NCIMB 9469 / D465)</name>
    <dbReference type="NCBI Taxonomy" id="269798"/>
    <lineage>
        <taxon>Bacteria</taxon>
        <taxon>Pseudomonadati</taxon>
        <taxon>Bacteroidota</taxon>
        <taxon>Cytophagia</taxon>
        <taxon>Cytophagales</taxon>
        <taxon>Cytophagaceae</taxon>
        <taxon>Cytophaga</taxon>
    </lineage>
</organism>
<dbReference type="Pfam" id="PF04357">
    <property type="entry name" value="TamB"/>
    <property type="match status" value="1"/>
</dbReference>
<name>A0A6N4SQC4_CYTH3</name>
<comment type="subcellular location">
    <subcellularLocation>
        <location evidence="1">Membrane</location>
        <topology evidence="1">Single-pass membrane protein</topology>
    </subcellularLocation>
</comment>
<dbReference type="KEGG" id="chu:CHU_1224"/>
<accession>A0A6N4SQC4</accession>
<feature type="transmembrane region" description="Helical" evidence="5">
    <location>
        <begin position="7"/>
        <end position="26"/>
    </location>
</feature>
<dbReference type="InterPro" id="IPR007452">
    <property type="entry name" value="TamB_C"/>
</dbReference>
<reference evidence="7 8" key="1">
    <citation type="journal article" date="2007" name="Appl. Environ. Microbiol.">
        <title>Genome sequence of the cellulolytic gliding bacterium Cytophaga hutchinsonii.</title>
        <authorList>
            <person name="Xie G."/>
            <person name="Bruce D.C."/>
            <person name="Challacombe J.F."/>
            <person name="Chertkov O."/>
            <person name="Detter J.C."/>
            <person name="Gilna P."/>
            <person name="Han C.S."/>
            <person name="Lucas S."/>
            <person name="Misra M."/>
            <person name="Myers G.L."/>
            <person name="Richardson P."/>
            <person name="Tapia R."/>
            <person name="Thayer N."/>
            <person name="Thompson L.S."/>
            <person name="Brettin T.S."/>
            <person name="Henrissat B."/>
            <person name="Wilson D.B."/>
            <person name="McBride M.J."/>
        </authorList>
    </citation>
    <scope>NUCLEOTIDE SEQUENCE [LARGE SCALE GENOMIC DNA]</scope>
    <source>
        <strain evidence="8">ATCC 33406 / DSM 1761 / CIP 103989 / NBRC 15051 / NCIMB 9469 / D465</strain>
    </source>
</reference>
<dbReference type="PANTHER" id="PTHR36985:SF1">
    <property type="entry name" value="TRANSLOCATION AND ASSEMBLY MODULE SUBUNIT TAMB"/>
    <property type="match status" value="1"/>
</dbReference>
<gene>
    <name evidence="7" type="ordered locus">CHU_1224</name>
</gene>
<evidence type="ECO:0000256" key="5">
    <source>
        <dbReference type="SAM" id="Phobius"/>
    </source>
</evidence>
<dbReference type="GO" id="GO:0005886">
    <property type="term" value="C:plasma membrane"/>
    <property type="evidence" value="ECO:0007669"/>
    <property type="project" value="InterPro"/>
</dbReference>
<keyword evidence="3 5" id="KW-1133">Transmembrane helix</keyword>
<evidence type="ECO:0000313" key="7">
    <source>
        <dbReference type="EMBL" id="ABG58497.1"/>
    </source>
</evidence>
<evidence type="ECO:0000259" key="6">
    <source>
        <dbReference type="Pfam" id="PF04357"/>
    </source>
</evidence>